<feature type="transmembrane region" description="Helical" evidence="10">
    <location>
        <begin position="271"/>
        <end position="291"/>
    </location>
</feature>
<dbReference type="GO" id="GO:0005886">
    <property type="term" value="C:plasma membrane"/>
    <property type="evidence" value="ECO:0007669"/>
    <property type="project" value="UniProtKB-SubCell"/>
</dbReference>
<evidence type="ECO:0000256" key="6">
    <source>
        <dbReference type="ARBA" id="ARBA00022989"/>
    </source>
</evidence>
<dbReference type="SMART" id="SM00503">
    <property type="entry name" value="SynN"/>
    <property type="match status" value="1"/>
</dbReference>
<evidence type="ECO:0000256" key="2">
    <source>
        <dbReference type="ARBA" id="ARBA00009063"/>
    </source>
</evidence>
<keyword evidence="3" id="KW-0813">Transport</keyword>
<dbReference type="SUPFAM" id="SSF47661">
    <property type="entry name" value="t-snare proteins"/>
    <property type="match status" value="1"/>
</dbReference>
<feature type="chain" id="PRO_5032458038" description="t-SNARE coiled-coil homology domain-containing protein" evidence="11">
    <location>
        <begin position="19"/>
        <end position="297"/>
    </location>
</feature>
<dbReference type="GO" id="GO:0006887">
    <property type="term" value="P:exocytosis"/>
    <property type="evidence" value="ECO:0007669"/>
    <property type="project" value="TreeGrafter"/>
</dbReference>
<keyword evidence="4 10" id="KW-0812">Transmembrane</keyword>
<protein>
    <recommendedName>
        <fullName evidence="12">t-SNARE coiled-coil homology domain-containing protein</fullName>
    </recommendedName>
</protein>
<evidence type="ECO:0000256" key="4">
    <source>
        <dbReference type="ARBA" id="ARBA00022692"/>
    </source>
</evidence>
<keyword evidence="7 10" id="KW-0472">Membrane</keyword>
<dbReference type="PROSITE" id="PS50192">
    <property type="entry name" value="T_SNARE"/>
    <property type="match status" value="1"/>
</dbReference>
<organism evidence="13 14">
    <name type="scientific">Miscanthus lutarioriparius</name>
    <dbReference type="NCBI Taxonomy" id="422564"/>
    <lineage>
        <taxon>Eukaryota</taxon>
        <taxon>Viridiplantae</taxon>
        <taxon>Streptophyta</taxon>
        <taxon>Embryophyta</taxon>
        <taxon>Tracheophyta</taxon>
        <taxon>Spermatophyta</taxon>
        <taxon>Magnoliopsida</taxon>
        <taxon>Liliopsida</taxon>
        <taxon>Poales</taxon>
        <taxon>Poaceae</taxon>
        <taxon>PACMAD clade</taxon>
        <taxon>Panicoideae</taxon>
        <taxon>Andropogonodae</taxon>
        <taxon>Andropogoneae</taxon>
        <taxon>Saccharinae</taxon>
        <taxon>Miscanthus</taxon>
    </lineage>
</organism>
<feature type="signal peptide" evidence="11">
    <location>
        <begin position="1"/>
        <end position="18"/>
    </location>
</feature>
<dbReference type="InterPro" id="IPR006011">
    <property type="entry name" value="Syntaxin_N"/>
</dbReference>
<dbReference type="GO" id="GO:0048278">
    <property type="term" value="P:vesicle docking"/>
    <property type="evidence" value="ECO:0007669"/>
    <property type="project" value="TreeGrafter"/>
</dbReference>
<keyword evidence="6 10" id="KW-1133">Transmembrane helix</keyword>
<evidence type="ECO:0000256" key="9">
    <source>
        <dbReference type="SAM" id="MobiDB-lite"/>
    </source>
</evidence>
<keyword evidence="11" id="KW-0732">Signal</keyword>
<dbReference type="GO" id="GO:0031201">
    <property type="term" value="C:SNARE complex"/>
    <property type="evidence" value="ECO:0007669"/>
    <property type="project" value="TreeGrafter"/>
</dbReference>
<dbReference type="PANTHER" id="PTHR19957:SF307">
    <property type="entry name" value="PROTEIN SSO1-RELATED"/>
    <property type="match status" value="1"/>
</dbReference>
<dbReference type="OrthoDB" id="10255013at2759"/>
<reference evidence="13" key="1">
    <citation type="submission" date="2020-10" db="EMBL/GenBank/DDBJ databases">
        <authorList>
            <person name="Han B."/>
            <person name="Lu T."/>
            <person name="Zhao Q."/>
            <person name="Huang X."/>
            <person name="Zhao Y."/>
        </authorList>
    </citation>
    <scope>NUCLEOTIDE SEQUENCE</scope>
</reference>
<gene>
    <name evidence="13" type="ORF">NCGR_LOCUS14467</name>
</gene>
<dbReference type="SMART" id="SM00397">
    <property type="entry name" value="t_SNARE"/>
    <property type="match status" value="1"/>
</dbReference>
<comment type="subcellular location">
    <subcellularLocation>
        <location evidence="1">Cell membrane</location>
        <topology evidence="1">Single-pass type IV membrane protein</topology>
    </subcellularLocation>
</comment>
<dbReference type="Gene3D" id="1.20.5.110">
    <property type="match status" value="1"/>
</dbReference>
<dbReference type="InterPro" id="IPR006012">
    <property type="entry name" value="Syntaxin/epimorphin_CS"/>
</dbReference>
<dbReference type="InterPro" id="IPR045242">
    <property type="entry name" value="Syntaxin"/>
</dbReference>
<dbReference type="GO" id="GO:0000149">
    <property type="term" value="F:SNARE binding"/>
    <property type="evidence" value="ECO:0007669"/>
    <property type="project" value="TreeGrafter"/>
</dbReference>
<evidence type="ECO:0000256" key="8">
    <source>
        <dbReference type="RuleBase" id="RU003858"/>
    </source>
</evidence>
<dbReference type="CDD" id="cd00179">
    <property type="entry name" value="SynN"/>
    <property type="match status" value="1"/>
</dbReference>
<dbReference type="PANTHER" id="PTHR19957">
    <property type="entry name" value="SYNTAXIN"/>
    <property type="match status" value="1"/>
</dbReference>
<evidence type="ECO:0000256" key="1">
    <source>
        <dbReference type="ARBA" id="ARBA00004521"/>
    </source>
</evidence>
<dbReference type="Proteomes" id="UP000604825">
    <property type="component" value="Unassembled WGS sequence"/>
</dbReference>
<evidence type="ECO:0000256" key="5">
    <source>
        <dbReference type="ARBA" id="ARBA00022927"/>
    </source>
</evidence>
<keyword evidence="5" id="KW-0653">Protein transport</keyword>
<dbReference type="GO" id="GO:0005484">
    <property type="term" value="F:SNAP receptor activity"/>
    <property type="evidence" value="ECO:0007669"/>
    <property type="project" value="InterPro"/>
</dbReference>
<accession>A0A811NB22</accession>
<evidence type="ECO:0000313" key="14">
    <source>
        <dbReference type="Proteomes" id="UP000604825"/>
    </source>
</evidence>
<dbReference type="FunFam" id="1.20.58.70:FF:000013">
    <property type="entry name" value="Syntaxin 132"/>
    <property type="match status" value="1"/>
</dbReference>
<dbReference type="EMBL" id="CAJGYO010000003">
    <property type="protein sequence ID" value="CAD6221061.1"/>
    <property type="molecule type" value="Genomic_DNA"/>
</dbReference>
<proteinExistence type="inferred from homology"/>
<dbReference type="InterPro" id="IPR000727">
    <property type="entry name" value="T_SNARE_dom"/>
</dbReference>
<dbReference type="GO" id="GO:0006906">
    <property type="term" value="P:vesicle fusion"/>
    <property type="evidence" value="ECO:0007669"/>
    <property type="project" value="TreeGrafter"/>
</dbReference>
<dbReference type="PROSITE" id="PS00914">
    <property type="entry name" value="SYNTAXIN"/>
    <property type="match status" value="1"/>
</dbReference>
<evidence type="ECO:0000256" key="7">
    <source>
        <dbReference type="ARBA" id="ARBA00023136"/>
    </source>
</evidence>
<dbReference type="GO" id="GO:0012505">
    <property type="term" value="C:endomembrane system"/>
    <property type="evidence" value="ECO:0007669"/>
    <property type="project" value="TreeGrafter"/>
</dbReference>
<dbReference type="AlphaFoldDB" id="A0A811NB22"/>
<comment type="similarity">
    <text evidence="2 8">Belongs to the syntaxin family.</text>
</comment>
<name>A0A811NB22_9POAL</name>
<evidence type="ECO:0000313" key="13">
    <source>
        <dbReference type="EMBL" id="CAD6221061.1"/>
    </source>
</evidence>
<feature type="region of interest" description="Disordered" evidence="9">
    <location>
        <begin position="117"/>
        <end position="143"/>
    </location>
</feature>
<dbReference type="Gene3D" id="1.20.58.70">
    <property type="match status" value="1"/>
</dbReference>
<dbReference type="FunFam" id="1.20.5.110:FF:000008">
    <property type="entry name" value="Syntaxin 132"/>
    <property type="match status" value="1"/>
</dbReference>
<sequence>MGLLCFWLLVLCLPPMDSFELPRRDSSRDADIEMGMHQADASDNLKDFLKKVDAIESLIAKLTNLLNKLQTANEESKAVTKASSMKAIKQRMEKDIDEVGKIARQAKTKVDELEKDNLSNRQKPGCGKGSAVDRSREQTTGAVKKKLKERMDDFQTLREAIRQEYREVVERRVFTVTGNRPDEETIDDLIETGKILDTVAEIQERHDAVRDLERKLLELQQIFMDMAVLVEAQGDMINNIETHVSNATNHIQHGVTALQNAKKLQKNSRKWMCYAIILLLVIVVVIVVAVIQPWKKG</sequence>
<evidence type="ECO:0000259" key="12">
    <source>
        <dbReference type="PROSITE" id="PS50192"/>
    </source>
</evidence>
<evidence type="ECO:0000256" key="10">
    <source>
        <dbReference type="SAM" id="Phobius"/>
    </source>
</evidence>
<feature type="domain" description="T-SNARE coiled-coil homology" evidence="12">
    <location>
        <begin position="199"/>
        <end position="261"/>
    </location>
</feature>
<comment type="caution">
    <text evidence="13">The sequence shown here is derived from an EMBL/GenBank/DDBJ whole genome shotgun (WGS) entry which is preliminary data.</text>
</comment>
<dbReference type="Pfam" id="PF05739">
    <property type="entry name" value="SNARE"/>
    <property type="match status" value="1"/>
</dbReference>
<dbReference type="InterPro" id="IPR010989">
    <property type="entry name" value="SNARE"/>
</dbReference>
<dbReference type="GO" id="GO:0006886">
    <property type="term" value="P:intracellular protein transport"/>
    <property type="evidence" value="ECO:0007669"/>
    <property type="project" value="InterPro"/>
</dbReference>
<evidence type="ECO:0000256" key="3">
    <source>
        <dbReference type="ARBA" id="ARBA00022448"/>
    </source>
</evidence>
<dbReference type="Pfam" id="PF00804">
    <property type="entry name" value="Syntaxin"/>
    <property type="match status" value="1"/>
</dbReference>
<dbReference type="CDD" id="cd15848">
    <property type="entry name" value="SNARE_syntaxin1-like"/>
    <property type="match status" value="1"/>
</dbReference>
<evidence type="ECO:0000256" key="11">
    <source>
        <dbReference type="SAM" id="SignalP"/>
    </source>
</evidence>
<keyword evidence="14" id="KW-1185">Reference proteome</keyword>